<keyword evidence="2" id="KW-1185">Reference proteome</keyword>
<proteinExistence type="predicted"/>
<gene>
    <name evidence="1" type="ORF">NQ315_005900</name>
</gene>
<comment type="caution">
    <text evidence="1">The sequence shown here is derived from an EMBL/GenBank/DDBJ whole genome shotgun (WGS) entry which is preliminary data.</text>
</comment>
<reference evidence="1 2" key="1">
    <citation type="journal article" date="2023" name="Insect Mol. Biol.">
        <title>Genome sequencing provides insights into the evolution of gene families encoding plant cell wall-degrading enzymes in longhorned beetles.</title>
        <authorList>
            <person name="Shin N.R."/>
            <person name="Okamura Y."/>
            <person name="Kirsch R."/>
            <person name="Pauchet Y."/>
        </authorList>
    </citation>
    <scope>NUCLEOTIDE SEQUENCE [LARGE SCALE GENOMIC DNA]</scope>
    <source>
        <strain evidence="1">EAD_L_NR</strain>
    </source>
</reference>
<sequence>MLLFQVSDLTATNEFLLDQNATLRVSGKRNGTVNVPAVSITNTNTPPQQVNRTVIASVATVPVSLATVSTCNPVPGNHSVSIAGCPAVSIASPAQLLAPSQQILAFDRLDPSFYKLSLCLLYDCESDRVFRFIVVTTNPTTQLAIANSNQAQLAIAQQSLANNLAQQAQPQLTSQAQQLALATTTQQLTSQAQHMANQQLALANTTLLTC</sequence>
<name>A0AAV8VB95_9CUCU</name>
<organism evidence="1 2">
    <name type="scientific">Exocentrus adspersus</name>
    <dbReference type="NCBI Taxonomy" id="1586481"/>
    <lineage>
        <taxon>Eukaryota</taxon>
        <taxon>Metazoa</taxon>
        <taxon>Ecdysozoa</taxon>
        <taxon>Arthropoda</taxon>
        <taxon>Hexapoda</taxon>
        <taxon>Insecta</taxon>
        <taxon>Pterygota</taxon>
        <taxon>Neoptera</taxon>
        <taxon>Endopterygota</taxon>
        <taxon>Coleoptera</taxon>
        <taxon>Polyphaga</taxon>
        <taxon>Cucujiformia</taxon>
        <taxon>Chrysomeloidea</taxon>
        <taxon>Cerambycidae</taxon>
        <taxon>Lamiinae</taxon>
        <taxon>Acanthocinini</taxon>
        <taxon>Exocentrus</taxon>
    </lineage>
</organism>
<accession>A0AAV8VB95</accession>
<dbReference type="EMBL" id="JANEYG010000182">
    <property type="protein sequence ID" value="KAJ8911530.1"/>
    <property type="molecule type" value="Genomic_DNA"/>
</dbReference>
<evidence type="ECO:0000313" key="2">
    <source>
        <dbReference type="Proteomes" id="UP001159042"/>
    </source>
</evidence>
<dbReference type="Proteomes" id="UP001159042">
    <property type="component" value="Unassembled WGS sequence"/>
</dbReference>
<protein>
    <submittedName>
        <fullName evidence="1">Uncharacterized protein</fullName>
    </submittedName>
</protein>
<evidence type="ECO:0000313" key="1">
    <source>
        <dbReference type="EMBL" id="KAJ8911530.1"/>
    </source>
</evidence>
<dbReference type="AlphaFoldDB" id="A0AAV8VB95"/>